<dbReference type="Gene3D" id="2.130.10.10">
    <property type="entry name" value="YVTN repeat-like/Quinoprotein amine dehydrogenase"/>
    <property type="match status" value="1"/>
</dbReference>
<gene>
    <name evidence="2" type="ORF">Cvel_24839</name>
</gene>
<evidence type="ECO:0000256" key="1">
    <source>
        <dbReference type="SAM" id="SignalP"/>
    </source>
</evidence>
<keyword evidence="1" id="KW-0732">Signal</keyword>
<protein>
    <submittedName>
        <fullName evidence="2">Uncharacterized protein</fullName>
    </submittedName>
</protein>
<sequence length="553" mass="60685">MSKSASLFKKLLLHLVLLAAVAASGSPDDDCLFHSNIIPCFRWHDRDNQSDLVFEIELNDALKSFFPHSSSTHEPKTDPDGNLWVTQQNSDVLMKVNNLALARGLLNTTTADFRSFPLSLNTSGGLHQLHFPEKPKTDGLAYATLEFWNNTGAIGVWNWKADSPVISSIIPVPLALGNWTCTDFTAERGAGCPTGAHPHTLTEDSEGNLWITLKNAGAIARLRNPALYDPLDPSSWLVFQIPQRTDRLGAPGPLTFYIDQSKDKHYIWFNSITTSTVGVVKNPTAPSPVFNMIPLDTGFAAWVSSRSRGERDNAHPGGLKALRDGRCLVPLYNKMGAIAIVQPPEESEKIFLQTEGGNSAQPFEIVEMDGDTAEKHVKFVNVTSSHDAFLHLQAEEDEAAGTFTVWLLGSSNDFTGFRNGSTELQREYRAPDQGDALVRVRGLNLDSGKFGEVTRFSAPTQGSWLHRVLLLPAGKTFSVEGGGEIVKPVVIATELYSDRILSVVSDFSTEEKKEGERRGDDILASFVFSTIPEDNGRGSRGRLRGLGGRKRRL</sequence>
<dbReference type="AlphaFoldDB" id="A0A0G4H658"/>
<organism evidence="2">
    <name type="scientific">Chromera velia CCMP2878</name>
    <dbReference type="NCBI Taxonomy" id="1169474"/>
    <lineage>
        <taxon>Eukaryota</taxon>
        <taxon>Sar</taxon>
        <taxon>Alveolata</taxon>
        <taxon>Colpodellida</taxon>
        <taxon>Chromeraceae</taxon>
        <taxon>Chromera</taxon>
    </lineage>
</organism>
<dbReference type="SUPFAM" id="SSF63829">
    <property type="entry name" value="Calcium-dependent phosphotriesterase"/>
    <property type="match status" value="1"/>
</dbReference>
<feature type="chain" id="PRO_5005191018" evidence="1">
    <location>
        <begin position="24"/>
        <end position="553"/>
    </location>
</feature>
<reference evidence="2" key="1">
    <citation type="submission" date="2014-11" db="EMBL/GenBank/DDBJ databases">
        <authorList>
            <person name="Otto D Thomas"/>
            <person name="Naeem Raeece"/>
        </authorList>
    </citation>
    <scope>NUCLEOTIDE SEQUENCE</scope>
</reference>
<proteinExistence type="predicted"/>
<accession>A0A0G4H658</accession>
<feature type="signal peptide" evidence="1">
    <location>
        <begin position="1"/>
        <end position="23"/>
    </location>
</feature>
<name>A0A0G4H658_9ALVE</name>
<dbReference type="VEuPathDB" id="CryptoDB:Cvel_24839"/>
<dbReference type="InterPro" id="IPR015943">
    <property type="entry name" value="WD40/YVTN_repeat-like_dom_sf"/>
</dbReference>
<dbReference type="EMBL" id="CDMZ01001921">
    <property type="protein sequence ID" value="CEM39315.1"/>
    <property type="molecule type" value="Genomic_DNA"/>
</dbReference>
<evidence type="ECO:0000313" key="2">
    <source>
        <dbReference type="EMBL" id="CEM39315.1"/>
    </source>
</evidence>